<dbReference type="GeneID" id="70132756"/>
<evidence type="ECO:0000256" key="3">
    <source>
        <dbReference type="SAM" id="SignalP"/>
    </source>
</evidence>
<keyword evidence="5" id="KW-1185">Reference proteome</keyword>
<proteinExistence type="predicted"/>
<dbReference type="OrthoDB" id="4747243at2759"/>
<dbReference type="AlphaFoldDB" id="A0A9P8RJ38"/>
<reference evidence="4" key="1">
    <citation type="journal article" date="2021" name="Nat. Commun.">
        <title>Genetic determinants of endophytism in the Arabidopsis root mycobiome.</title>
        <authorList>
            <person name="Mesny F."/>
            <person name="Miyauchi S."/>
            <person name="Thiergart T."/>
            <person name="Pickel B."/>
            <person name="Atanasova L."/>
            <person name="Karlsson M."/>
            <person name="Huettel B."/>
            <person name="Barry K.W."/>
            <person name="Haridas S."/>
            <person name="Chen C."/>
            <person name="Bauer D."/>
            <person name="Andreopoulos W."/>
            <person name="Pangilinan J."/>
            <person name="LaButti K."/>
            <person name="Riley R."/>
            <person name="Lipzen A."/>
            <person name="Clum A."/>
            <person name="Drula E."/>
            <person name="Henrissat B."/>
            <person name="Kohler A."/>
            <person name="Grigoriev I.V."/>
            <person name="Martin F.M."/>
            <person name="Hacquard S."/>
        </authorList>
    </citation>
    <scope>NUCLEOTIDE SEQUENCE</scope>
    <source>
        <strain evidence="4">MPI-SDFR-AT-0073</strain>
    </source>
</reference>
<feature type="compositionally biased region" description="Low complexity" evidence="1">
    <location>
        <begin position="117"/>
        <end position="142"/>
    </location>
</feature>
<organism evidence="4 5">
    <name type="scientific">Truncatella angustata</name>
    <dbReference type="NCBI Taxonomy" id="152316"/>
    <lineage>
        <taxon>Eukaryota</taxon>
        <taxon>Fungi</taxon>
        <taxon>Dikarya</taxon>
        <taxon>Ascomycota</taxon>
        <taxon>Pezizomycotina</taxon>
        <taxon>Sordariomycetes</taxon>
        <taxon>Xylariomycetidae</taxon>
        <taxon>Amphisphaeriales</taxon>
        <taxon>Sporocadaceae</taxon>
        <taxon>Truncatella</taxon>
    </lineage>
</organism>
<feature type="region of interest" description="Disordered" evidence="1">
    <location>
        <begin position="104"/>
        <end position="159"/>
    </location>
</feature>
<name>A0A9P8RJ38_9PEZI</name>
<feature type="chain" id="PRO_5040480898" evidence="3">
    <location>
        <begin position="19"/>
        <end position="254"/>
    </location>
</feature>
<dbReference type="EMBL" id="JAGPXC010000009">
    <property type="protein sequence ID" value="KAH6646784.1"/>
    <property type="molecule type" value="Genomic_DNA"/>
</dbReference>
<keyword evidence="2" id="KW-1133">Transmembrane helix</keyword>
<evidence type="ECO:0000256" key="1">
    <source>
        <dbReference type="SAM" id="MobiDB-lite"/>
    </source>
</evidence>
<comment type="caution">
    <text evidence="4">The sequence shown here is derived from an EMBL/GenBank/DDBJ whole genome shotgun (WGS) entry which is preliminary data.</text>
</comment>
<feature type="region of interest" description="Disordered" evidence="1">
    <location>
        <begin position="57"/>
        <end position="82"/>
    </location>
</feature>
<keyword evidence="3" id="KW-0732">Signal</keyword>
<feature type="transmembrane region" description="Helical" evidence="2">
    <location>
        <begin position="175"/>
        <end position="194"/>
    </location>
</feature>
<gene>
    <name evidence="4" type="ORF">BKA67DRAFT_580565</name>
</gene>
<evidence type="ECO:0000256" key="2">
    <source>
        <dbReference type="SAM" id="Phobius"/>
    </source>
</evidence>
<protein>
    <submittedName>
        <fullName evidence="4">Uncharacterized protein</fullName>
    </submittedName>
</protein>
<dbReference type="Proteomes" id="UP000758603">
    <property type="component" value="Unassembled WGS sequence"/>
</dbReference>
<keyword evidence="2" id="KW-0812">Transmembrane</keyword>
<dbReference type="RefSeq" id="XP_045953298.1">
    <property type="nucleotide sequence ID" value="XM_046103865.1"/>
</dbReference>
<sequence>MRTSIALCVLSMSSWTLAAPIVLMVKHATPKYSGAQITSSDIWTIRQSNFKVPGDASAQDVLEGRPDNKPYTPSGDVTPSEALAAPRPLKTSYLLSLKPVVPPADASVKNPREDQESVSQSQSQPEFQQSTTVKEETGTVTKHLPSTVELETQGNAPYQHKTPCHGYLVRQYVDMPVVSVVFLLITIIALIELWDSICAFTSRLWYGEGRIRLEDEVDEKDHLRIRHSDFTLQPAPKTRSRSSTTSSGESDNAL</sequence>
<accession>A0A9P8RJ38</accession>
<evidence type="ECO:0000313" key="4">
    <source>
        <dbReference type="EMBL" id="KAH6646784.1"/>
    </source>
</evidence>
<feature type="region of interest" description="Disordered" evidence="1">
    <location>
        <begin position="228"/>
        <end position="254"/>
    </location>
</feature>
<evidence type="ECO:0000313" key="5">
    <source>
        <dbReference type="Proteomes" id="UP000758603"/>
    </source>
</evidence>
<feature type="signal peptide" evidence="3">
    <location>
        <begin position="1"/>
        <end position="18"/>
    </location>
</feature>
<keyword evidence="2" id="KW-0472">Membrane</keyword>